<sequence length="206" mass="24279">MIIRCNIIRHLGCRNVFTSSSVFTYHKNFESAKDPFPTPKRWLQMNDYMLEPQSPDEPKRRAVYYHVRDNIKYSPKKMWYICCLVRGLSVDEAIKQLSFIPKKGAVLAKEVLEEAQEKAMATGLFEFKSNMWIGQCHATKGVVFKGIRKHARFRMGEIRCFHTHLFYALVEGPPQENYYFPGPLTNKQRLDAYVNWLRERRITHSI</sequence>
<reference evidence="8" key="1">
    <citation type="submission" date="2011-08" db="EMBL/GenBank/DDBJ databases">
        <authorList>
            <person name="Rombauts S."/>
        </authorList>
    </citation>
    <scope>NUCLEOTIDE SEQUENCE</scope>
    <source>
        <strain evidence="8">London</strain>
    </source>
</reference>
<dbReference type="PANTHER" id="PTHR13501">
    <property type="entry name" value="CHLOROPLAST 50S RIBOSOMAL PROTEIN L22-RELATED"/>
    <property type="match status" value="1"/>
</dbReference>
<dbReference type="Gene3D" id="3.90.470.10">
    <property type="entry name" value="Ribosomal protein L22/L17"/>
    <property type="match status" value="1"/>
</dbReference>
<dbReference type="AlphaFoldDB" id="T1KXD4"/>
<organism evidence="7 8">
    <name type="scientific">Tetranychus urticae</name>
    <name type="common">Two-spotted spider mite</name>
    <dbReference type="NCBI Taxonomy" id="32264"/>
    <lineage>
        <taxon>Eukaryota</taxon>
        <taxon>Metazoa</taxon>
        <taxon>Ecdysozoa</taxon>
        <taxon>Arthropoda</taxon>
        <taxon>Chelicerata</taxon>
        <taxon>Arachnida</taxon>
        <taxon>Acari</taxon>
        <taxon>Acariformes</taxon>
        <taxon>Trombidiformes</taxon>
        <taxon>Prostigmata</taxon>
        <taxon>Eleutherengona</taxon>
        <taxon>Raphignathae</taxon>
        <taxon>Tetranychoidea</taxon>
        <taxon>Tetranychidae</taxon>
        <taxon>Tetranychus</taxon>
    </lineage>
</organism>
<reference evidence="7" key="2">
    <citation type="submission" date="2015-06" db="UniProtKB">
        <authorList>
            <consortium name="EnsemblMetazoa"/>
        </authorList>
    </citation>
    <scope>IDENTIFICATION</scope>
</reference>
<accession>T1KXD4</accession>
<evidence type="ECO:0000256" key="5">
    <source>
        <dbReference type="ARBA" id="ARBA00035506"/>
    </source>
</evidence>
<dbReference type="OMA" id="PAYVCHQ"/>
<dbReference type="InterPro" id="IPR047867">
    <property type="entry name" value="Ribosomal_uL22_bac/org-type"/>
</dbReference>
<dbReference type="EMBL" id="CAEY01000677">
    <property type="status" value="NOT_ANNOTATED_CDS"/>
    <property type="molecule type" value="Genomic_DNA"/>
</dbReference>
<evidence type="ECO:0000256" key="2">
    <source>
        <dbReference type="ARBA" id="ARBA00022980"/>
    </source>
</evidence>
<dbReference type="Proteomes" id="UP000015104">
    <property type="component" value="Unassembled WGS sequence"/>
</dbReference>
<evidence type="ECO:0000256" key="6">
    <source>
        <dbReference type="RuleBase" id="RU004005"/>
    </source>
</evidence>
<dbReference type="KEGG" id="tut:107368094"/>
<gene>
    <name evidence="7" type="primary">107368094</name>
</gene>
<dbReference type="HOGENOM" id="CLU_100005_1_0_1"/>
<dbReference type="PANTHER" id="PTHR13501:SF8">
    <property type="entry name" value="LARGE RIBOSOMAL SUBUNIT PROTEIN UL22M"/>
    <property type="match status" value="1"/>
</dbReference>
<proteinExistence type="inferred from homology"/>
<dbReference type="GO" id="GO:0005762">
    <property type="term" value="C:mitochondrial large ribosomal subunit"/>
    <property type="evidence" value="ECO:0007669"/>
    <property type="project" value="TreeGrafter"/>
</dbReference>
<evidence type="ECO:0000256" key="4">
    <source>
        <dbReference type="ARBA" id="ARBA00035286"/>
    </source>
</evidence>
<dbReference type="eggNOG" id="KOG1711">
    <property type="taxonomic scope" value="Eukaryota"/>
</dbReference>
<name>T1KXD4_TETUR</name>
<protein>
    <recommendedName>
        <fullName evidence="4">Large ribosomal subunit protein uL22m</fullName>
    </recommendedName>
    <alternativeName>
        <fullName evidence="5">39S ribosomal protein L22, mitochondrial</fullName>
    </alternativeName>
</protein>
<keyword evidence="2 6" id="KW-0689">Ribosomal protein</keyword>
<dbReference type="GO" id="GO:0006412">
    <property type="term" value="P:translation"/>
    <property type="evidence" value="ECO:0007669"/>
    <property type="project" value="InterPro"/>
</dbReference>
<evidence type="ECO:0000313" key="7">
    <source>
        <dbReference type="EnsemblMetazoa" id="tetur25g01980.1"/>
    </source>
</evidence>
<dbReference type="STRING" id="32264.T1KXD4"/>
<evidence type="ECO:0000256" key="1">
    <source>
        <dbReference type="ARBA" id="ARBA00009451"/>
    </source>
</evidence>
<evidence type="ECO:0000256" key="3">
    <source>
        <dbReference type="ARBA" id="ARBA00023274"/>
    </source>
</evidence>
<dbReference type="InterPro" id="IPR036394">
    <property type="entry name" value="Ribosomal_uL22_sf"/>
</dbReference>
<dbReference type="InterPro" id="IPR001063">
    <property type="entry name" value="Ribosomal_uL22"/>
</dbReference>
<comment type="similarity">
    <text evidence="1 6">Belongs to the universal ribosomal protein uL22 family.</text>
</comment>
<dbReference type="GO" id="GO:0003735">
    <property type="term" value="F:structural constituent of ribosome"/>
    <property type="evidence" value="ECO:0007669"/>
    <property type="project" value="InterPro"/>
</dbReference>
<evidence type="ECO:0000313" key="8">
    <source>
        <dbReference type="Proteomes" id="UP000015104"/>
    </source>
</evidence>
<dbReference type="EnsemblMetazoa" id="tetur25g01980.1">
    <property type="protein sequence ID" value="tetur25g01980.1"/>
    <property type="gene ID" value="tetur25g01980"/>
</dbReference>
<keyword evidence="8" id="KW-1185">Reference proteome</keyword>
<dbReference type="SUPFAM" id="SSF54843">
    <property type="entry name" value="Ribosomal protein L22"/>
    <property type="match status" value="1"/>
</dbReference>
<dbReference type="Pfam" id="PF00237">
    <property type="entry name" value="Ribosomal_L22"/>
    <property type="match status" value="1"/>
</dbReference>
<keyword evidence="3 6" id="KW-0687">Ribonucleoprotein</keyword>
<dbReference type="OrthoDB" id="416470at2759"/>